<dbReference type="GO" id="GO:0016705">
    <property type="term" value="F:oxidoreductase activity, acting on paired donors, with incorporation or reduction of molecular oxygen"/>
    <property type="evidence" value="ECO:0007669"/>
    <property type="project" value="InterPro"/>
</dbReference>
<gene>
    <name evidence="8" type="ORF">P171DRAFT_483995</name>
</gene>
<keyword evidence="4 6" id="KW-0408">Iron</keyword>
<keyword evidence="3 7" id="KW-0560">Oxidoreductase</keyword>
<dbReference type="CDD" id="cd20615">
    <property type="entry name" value="CYP_GliC-like"/>
    <property type="match status" value="1"/>
</dbReference>
<sequence length="495" mass="56468">MNSVRLVVGIAGLSAAVAWCFRIWQPRYLHWSYPIHSSVHAQPIPTCPYQWPNGQGDVAKFLEGEANSDEWRARHGRVYRIWSGTTQEIVLTHPDDVREVFRDSDRHEKAVNNNSGWLMGKLLGRCVGLVSGTTWQQLRAATGAPFTHKSSATYTDDIHRAVEQHFQEMKEKMQLQHGLLNPVDDLRMLPFCIIARILYGDMTLEQGSELLHLTHLRETLFTRMIQGGMTRFSWSRFLPLQTNSDLLQFKRRWAEFNSDIYPQCQAANREVAIVPMYEAVERGSIDTEQLLQTLDEMLFANLDVTLGGLSWNLLFLAAHPDVQSEIRTEARRARQGGNTQVWKSYLASSTTLLAASVLESARLKPLAAFSVPQAAPTARRVGDFVVPPQTNFIVDTRALNMLNSFWGDDAGEYRPARFLGGKASDLRYQYWRFGFGPRQCMGKYVVDILIHAILAHLVLRYRISLDHTSSWDRKQDIWIAHPDTKIRCESLERGV</sequence>
<name>A0A9P4PMH1_9PLEO</name>
<dbReference type="AlphaFoldDB" id="A0A9P4PMH1"/>
<comment type="cofactor">
    <cofactor evidence="1 6">
        <name>heme</name>
        <dbReference type="ChEBI" id="CHEBI:30413"/>
    </cofactor>
</comment>
<dbReference type="EMBL" id="MU001498">
    <property type="protein sequence ID" value="KAF2446667.1"/>
    <property type="molecule type" value="Genomic_DNA"/>
</dbReference>
<reference evidence="8" key="1">
    <citation type="journal article" date="2020" name="Stud. Mycol.">
        <title>101 Dothideomycetes genomes: a test case for predicting lifestyles and emergence of pathogens.</title>
        <authorList>
            <person name="Haridas S."/>
            <person name="Albert R."/>
            <person name="Binder M."/>
            <person name="Bloem J."/>
            <person name="Labutti K."/>
            <person name="Salamov A."/>
            <person name="Andreopoulos B."/>
            <person name="Baker S."/>
            <person name="Barry K."/>
            <person name="Bills G."/>
            <person name="Bluhm B."/>
            <person name="Cannon C."/>
            <person name="Castanera R."/>
            <person name="Culley D."/>
            <person name="Daum C."/>
            <person name="Ezra D."/>
            <person name="Gonzalez J."/>
            <person name="Henrissat B."/>
            <person name="Kuo A."/>
            <person name="Liang C."/>
            <person name="Lipzen A."/>
            <person name="Lutzoni F."/>
            <person name="Magnuson J."/>
            <person name="Mondo S."/>
            <person name="Nolan M."/>
            <person name="Ohm R."/>
            <person name="Pangilinan J."/>
            <person name="Park H.-J."/>
            <person name="Ramirez L."/>
            <person name="Alfaro M."/>
            <person name="Sun H."/>
            <person name="Tritt A."/>
            <person name="Yoshinaga Y."/>
            <person name="Zwiers L.-H."/>
            <person name="Turgeon B."/>
            <person name="Goodwin S."/>
            <person name="Spatafora J."/>
            <person name="Crous P."/>
            <person name="Grigoriev I."/>
        </authorList>
    </citation>
    <scope>NUCLEOTIDE SEQUENCE</scope>
    <source>
        <strain evidence="8">CBS 690.94</strain>
    </source>
</reference>
<dbReference type="PROSITE" id="PS00086">
    <property type="entry name" value="CYTOCHROME_P450"/>
    <property type="match status" value="1"/>
</dbReference>
<dbReference type="Pfam" id="PF00067">
    <property type="entry name" value="p450"/>
    <property type="match status" value="1"/>
</dbReference>
<accession>A0A9P4PMH1</accession>
<comment type="caution">
    <text evidence="8">The sequence shown here is derived from an EMBL/GenBank/DDBJ whole genome shotgun (WGS) entry which is preliminary data.</text>
</comment>
<dbReference type="GO" id="GO:0005506">
    <property type="term" value="F:iron ion binding"/>
    <property type="evidence" value="ECO:0007669"/>
    <property type="project" value="InterPro"/>
</dbReference>
<organism evidence="8 9">
    <name type="scientific">Karstenula rhodostoma CBS 690.94</name>
    <dbReference type="NCBI Taxonomy" id="1392251"/>
    <lineage>
        <taxon>Eukaryota</taxon>
        <taxon>Fungi</taxon>
        <taxon>Dikarya</taxon>
        <taxon>Ascomycota</taxon>
        <taxon>Pezizomycotina</taxon>
        <taxon>Dothideomycetes</taxon>
        <taxon>Pleosporomycetidae</taxon>
        <taxon>Pleosporales</taxon>
        <taxon>Massarineae</taxon>
        <taxon>Didymosphaeriaceae</taxon>
        <taxon>Karstenula</taxon>
    </lineage>
</organism>
<dbReference type="SUPFAM" id="SSF48264">
    <property type="entry name" value="Cytochrome P450"/>
    <property type="match status" value="1"/>
</dbReference>
<dbReference type="InterPro" id="IPR002401">
    <property type="entry name" value="Cyt_P450_E_grp-I"/>
</dbReference>
<proteinExistence type="inferred from homology"/>
<evidence type="ECO:0000313" key="9">
    <source>
        <dbReference type="Proteomes" id="UP000799764"/>
    </source>
</evidence>
<evidence type="ECO:0000256" key="5">
    <source>
        <dbReference type="ARBA" id="ARBA00023033"/>
    </source>
</evidence>
<dbReference type="OrthoDB" id="2789670at2759"/>
<dbReference type="Proteomes" id="UP000799764">
    <property type="component" value="Unassembled WGS sequence"/>
</dbReference>
<dbReference type="GO" id="GO:0004497">
    <property type="term" value="F:monooxygenase activity"/>
    <property type="evidence" value="ECO:0007669"/>
    <property type="project" value="UniProtKB-KW"/>
</dbReference>
<dbReference type="Gene3D" id="1.10.630.10">
    <property type="entry name" value="Cytochrome P450"/>
    <property type="match status" value="1"/>
</dbReference>
<comment type="similarity">
    <text evidence="7">Belongs to the cytochrome P450 family.</text>
</comment>
<evidence type="ECO:0000256" key="7">
    <source>
        <dbReference type="RuleBase" id="RU000461"/>
    </source>
</evidence>
<keyword evidence="6 7" id="KW-0349">Heme</keyword>
<dbReference type="PANTHER" id="PTHR24303:SF31">
    <property type="entry name" value="CYTOCHROME P450 307A1-RELATED"/>
    <property type="match status" value="1"/>
</dbReference>
<evidence type="ECO:0000256" key="1">
    <source>
        <dbReference type="ARBA" id="ARBA00001971"/>
    </source>
</evidence>
<evidence type="ECO:0000256" key="2">
    <source>
        <dbReference type="ARBA" id="ARBA00022723"/>
    </source>
</evidence>
<keyword evidence="5 7" id="KW-0503">Monooxygenase</keyword>
<dbReference type="InterPro" id="IPR036396">
    <property type="entry name" value="Cyt_P450_sf"/>
</dbReference>
<evidence type="ECO:0000256" key="4">
    <source>
        <dbReference type="ARBA" id="ARBA00023004"/>
    </source>
</evidence>
<dbReference type="GO" id="GO:0020037">
    <property type="term" value="F:heme binding"/>
    <property type="evidence" value="ECO:0007669"/>
    <property type="project" value="InterPro"/>
</dbReference>
<dbReference type="PRINTS" id="PR00463">
    <property type="entry name" value="EP450I"/>
</dbReference>
<keyword evidence="2 6" id="KW-0479">Metal-binding</keyword>
<evidence type="ECO:0000256" key="6">
    <source>
        <dbReference type="PIRSR" id="PIRSR602401-1"/>
    </source>
</evidence>
<dbReference type="InterPro" id="IPR001128">
    <property type="entry name" value="Cyt_P450"/>
</dbReference>
<feature type="binding site" description="axial binding residue" evidence="6">
    <location>
        <position position="440"/>
    </location>
    <ligand>
        <name>heme</name>
        <dbReference type="ChEBI" id="CHEBI:30413"/>
    </ligand>
    <ligandPart>
        <name>Fe</name>
        <dbReference type="ChEBI" id="CHEBI:18248"/>
    </ligandPart>
</feature>
<evidence type="ECO:0000256" key="3">
    <source>
        <dbReference type="ARBA" id="ARBA00023002"/>
    </source>
</evidence>
<dbReference type="InterPro" id="IPR017972">
    <property type="entry name" value="Cyt_P450_CS"/>
</dbReference>
<keyword evidence="9" id="KW-1185">Reference proteome</keyword>
<protein>
    <submittedName>
        <fullName evidence="8">Cytochrome P450</fullName>
    </submittedName>
</protein>
<dbReference type="PANTHER" id="PTHR24303">
    <property type="entry name" value="HEME-BINDING MONOOXYGENASE FAMILY"/>
    <property type="match status" value="1"/>
</dbReference>
<evidence type="ECO:0000313" key="8">
    <source>
        <dbReference type="EMBL" id="KAF2446667.1"/>
    </source>
</evidence>